<dbReference type="Gene3D" id="2.160.20.80">
    <property type="entry name" value="E3 ubiquitin-protein ligase SopA"/>
    <property type="match status" value="1"/>
</dbReference>
<proteinExistence type="predicted"/>
<dbReference type="PANTHER" id="PTHR47485">
    <property type="entry name" value="THYLAKOID LUMENAL 17.4 KDA PROTEIN, CHLOROPLASTIC"/>
    <property type="match status" value="1"/>
</dbReference>
<sequence>MARNQNGNGNFHYNNTEKKDKNFMYADMKRANCYNCNFAGSNFDYVSFRGAHFKSCSFLNGTFKGAEFVGANLKGSKFKEAVFENTIFDSVKLDGANFKDATFKNTIFLGTDLKAAKNLDRSNKEIRIFEEMPKIEVSEELRNAVLGAMENEFVKKARILDTKDGDINLLNLMILLENFDEKTLIEGLNKIQTELDRDFHTLSYIIRYLNK</sequence>
<dbReference type="EMBL" id="JAIKTU010000005">
    <property type="protein sequence ID" value="MBY0755362.1"/>
    <property type="molecule type" value="Genomic_DNA"/>
</dbReference>
<dbReference type="RefSeq" id="WP_221860581.1">
    <property type="nucleotide sequence ID" value="NZ_JAIKTU010000005.1"/>
</dbReference>
<dbReference type="SUPFAM" id="SSF141571">
    <property type="entry name" value="Pentapeptide repeat-like"/>
    <property type="match status" value="1"/>
</dbReference>
<evidence type="ECO:0000256" key="1">
    <source>
        <dbReference type="ARBA" id="ARBA00022737"/>
    </source>
</evidence>
<keyword evidence="3" id="KW-1185">Reference proteome</keyword>
<dbReference type="Pfam" id="PF00805">
    <property type="entry name" value="Pentapeptide"/>
    <property type="match status" value="2"/>
</dbReference>
<reference evidence="2 3" key="1">
    <citation type="journal article" date="2021" name="Cell Host Microbe">
        <title>in vivo commensal control of Clostridioides difficile virulence.</title>
        <authorList>
            <person name="Girinathan B.P."/>
            <person name="Dibenedetto N."/>
            <person name="Worley J.N."/>
            <person name="Peltier J."/>
            <person name="Arrieta-Ortiz M.L."/>
            <person name="Rupa Christinal Immanuel S."/>
            <person name="Lavin R."/>
            <person name="Delaney M.L."/>
            <person name="Cummins C."/>
            <person name="Hoffmann M."/>
            <person name="Luo Y."/>
            <person name="Gonzalez-Escalona N."/>
            <person name="Allard M."/>
            <person name="Onderdonk A.B."/>
            <person name="Gerber G.K."/>
            <person name="Sonenshein A.L."/>
            <person name="Baliga N."/>
            <person name="Dupuy B."/>
            <person name="Bry L."/>
        </authorList>
    </citation>
    <scope>NUCLEOTIDE SEQUENCE [LARGE SCALE GENOMIC DNA]</scope>
    <source>
        <strain evidence="2 3">DSM 599</strain>
    </source>
</reference>
<comment type="caution">
    <text evidence="2">The sequence shown here is derived from an EMBL/GenBank/DDBJ whole genome shotgun (WGS) entry which is preliminary data.</text>
</comment>
<dbReference type="InterPro" id="IPR001646">
    <property type="entry name" value="5peptide_repeat"/>
</dbReference>
<name>A0ABS7KXS2_CLOSR</name>
<dbReference type="Proteomes" id="UP001299068">
    <property type="component" value="Unassembled WGS sequence"/>
</dbReference>
<gene>
    <name evidence="2" type="ORF">K5V21_07815</name>
</gene>
<protein>
    <submittedName>
        <fullName evidence="2">Pentapeptide repeat-containing protein</fullName>
    </submittedName>
</protein>
<evidence type="ECO:0000313" key="3">
    <source>
        <dbReference type="Proteomes" id="UP001299068"/>
    </source>
</evidence>
<evidence type="ECO:0000313" key="2">
    <source>
        <dbReference type="EMBL" id="MBY0755362.1"/>
    </source>
</evidence>
<organism evidence="2 3">
    <name type="scientific">Clostridium sardiniense</name>
    <name type="common">Clostridium absonum</name>
    <dbReference type="NCBI Taxonomy" id="29369"/>
    <lineage>
        <taxon>Bacteria</taxon>
        <taxon>Bacillati</taxon>
        <taxon>Bacillota</taxon>
        <taxon>Clostridia</taxon>
        <taxon>Eubacteriales</taxon>
        <taxon>Clostridiaceae</taxon>
        <taxon>Clostridium</taxon>
    </lineage>
</organism>
<keyword evidence="1" id="KW-0677">Repeat</keyword>
<dbReference type="PANTHER" id="PTHR47485:SF1">
    <property type="entry name" value="THYLAKOID LUMENAL 17.4 KDA PROTEIN, CHLOROPLASTIC"/>
    <property type="match status" value="1"/>
</dbReference>
<accession>A0ABS7KXS2</accession>